<sequence>MTALQQIFQGYYENRIESDEPDPERMAVTYKKVISVLNEMQIGNGGIDDIMLWVSQYGAAAEETGFYAGFKMAWELLKNMQEGTE</sequence>
<dbReference type="Proteomes" id="UP000006002">
    <property type="component" value="Unassembled WGS sequence"/>
</dbReference>
<name>A5ZQ27_9FIRM</name>
<comment type="caution">
    <text evidence="1">The sequence shown here is derived from an EMBL/GenBank/DDBJ whole genome shotgun (WGS) entry which is preliminary data.</text>
</comment>
<dbReference type="GeneID" id="79804303"/>
<accession>A5ZQ27</accession>
<proteinExistence type="predicted"/>
<dbReference type="RefSeq" id="WP_005424430.1">
    <property type="nucleotide sequence ID" value="NZ_CP102265.1"/>
</dbReference>
<dbReference type="EMBL" id="AAVO02000003">
    <property type="protein sequence ID" value="EDM88191.1"/>
    <property type="molecule type" value="Genomic_DNA"/>
</dbReference>
<reference evidence="1 2" key="1">
    <citation type="submission" date="2007-03" db="EMBL/GenBank/DDBJ databases">
        <authorList>
            <person name="Fulton L."/>
            <person name="Clifton S."/>
            <person name="Fulton B."/>
            <person name="Xu J."/>
            <person name="Minx P."/>
            <person name="Pepin K.H."/>
            <person name="Johnson M."/>
            <person name="Thiruvilangam P."/>
            <person name="Bhonagiri V."/>
            <person name="Nash W.E."/>
            <person name="Mardis E.R."/>
            <person name="Wilson R.K."/>
        </authorList>
    </citation>
    <scope>NUCLEOTIDE SEQUENCE [LARGE SCALE GENOMIC DNA]</scope>
    <source>
        <strain evidence="1 2">ATCC 29174</strain>
    </source>
</reference>
<reference evidence="1 2" key="2">
    <citation type="submission" date="2007-04" db="EMBL/GenBank/DDBJ databases">
        <title>Draft genome sequence of Ruminococcus obeum (ATCC 29174).</title>
        <authorList>
            <person name="Sudarsanam P."/>
            <person name="Ley R."/>
            <person name="Guruge J."/>
            <person name="Turnbaugh P.J."/>
            <person name="Mahowald M."/>
            <person name="Liep D."/>
            <person name="Gordon J."/>
        </authorList>
    </citation>
    <scope>NUCLEOTIDE SEQUENCE [LARGE SCALE GENOMIC DNA]</scope>
    <source>
        <strain evidence="1 2">ATCC 29174</strain>
    </source>
</reference>
<evidence type="ECO:0000313" key="2">
    <source>
        <dbReference type="Proteomes" id="UP000006002"/>
    </source>
</evidence>
<protein>
    <submittedName>
        <fullName evidence="1">Uncharacterized protein</fullName>
    </submittedName>
</protein>
<evidence type="ECO:0000313" key="1">
    <source>
        <dbReference type="EMBL" id="EDM88191.1"/>
    </source>
</evidence>
<dbReference type="HOGENOM" id="CLU_2506107_0_0_9"/>
<organism evidence="1 2">
    <name type="scientific">Blautia obeum ATCC 29174</name>
    <dbReference type="NCBI Taxonomy" id="411459"/>
    <lineage>
        <taxon>Bacteria</taxon>
        <taxon>Bacillati</taxon>
        <taxon>Bacillota</taxon>
        <taxon>Clostridia</taxon>
        <taxon>Lachnospirales</taxon>
        <taxon>Lachnospiraceae</taxon>
        <taxon>Blautia</taxon>
    </lineage>
</organism>
<gene>
    <name evidence="1" type="ORF">RUMOBE_01097</name>
</gene>
<dbReference type="AlphaFoldDB" id="A5ZQ27"/>